<evidence type="ECO:0000313" key="2">
    <source>
        <dbReference type="Proteomes" id="UP000186015"/>
    </source>
</evidence>
<gene>
    <name evidence="1" type="ORF">SAMN05216469_12124</name>
</gene>
<dbReference type="AlphaFoldDB" id="A0A1H7PFB8"/>
<organism evidence="1 2">
    <name type="scientific">Ruminococcus albus</name>
    <dbReference type="NCBI Taxonomy" id="1264"/>
    <lineage>
        <taxon>Bacteria</taxon>
        <taxon>Bacillati</taxon>
        <taxon>Bacillota</taxon>
        <taxon>Clostridia</taxon>
        <taxon>Eubacteriales</taxon>
        <taxon>Oscillospiraceae</taxon>
        <taxon>Ruminococcus</taxon>
    </lineage>
</organism>
<dbReference type="EMBL" id="FOAT01000021">
    <property type="protein sequence ID" value="SEL34443.1"/>
    <property type="molecule type" value="Genomic_DNA"/>
</dbReference>
<proteinExistence type="predicted"/>
<protein>
    <submittedName>
        <fullName evidence="1">Uncharacterized protein</fullName>
    </submittedName>
</protein>
<reference evidence="1 2" key="1">
    <citation type="submission" date="2016-10" db="EMBL/GenBank/DDBJ databases">
        <authorList>
            <person name="de Groot N.N."/>
        </authorList>
    </citation>
    <scope>NUCLEOTIDE SEQUENCE [LARGE SCALE GENOMIC DNA]</scope>
    <source>
        <strain evidence="1 2">KH2T6</strain>
    </source>
</reference>
<sequence length="33" mass="3852">MIEGKMLIRLYFCADMCYNTIGSDDNGRNVFFI</sequence>
<evidence type="ECO:0000313" key="1">
    <source>
        <dbReference type="EMBL" id="SEL34443.1"/>
    </source>
</evidence>
<dbReference type="Proteomes" id="UP000186015">
    <property type="component" value="Unassembled WGS sequence"/>
</dbReference>
<name>A0A1H7PFB8_RUMAL</name>
<accession>A0A1H7PFB8</accession>